<name>A0A3B0MMX3_9RHOB</name>
<dbReference type="AlphaFoldDB" id="A0A3B0MMX3"/>
<reference evidence="2" key="1">
    <citation type="submission" date="2018-08" db="EMBL/GenBank/DDBJ databases">
        <authorList>
            <person name="Rodrigo-Torres L."/>
            <person name="Arahal R. D."/>
            <person name="Lucena T."/>
        </authorList>
    </citation>
    <scope>NUCLEOTIDE SEQUENCE [LARGE SCALE GENOMIC DNA]</scope>
    <source>
        <strain evidence="2">CECT 7235</strain>
    </source>
</reference>
<dbReference type="Proteomes" id="UP000272908">
    <property type="component" value="Unassembled WGS sequence"/>
</dbReference>
<sequence length="49" mass="5569">MRGMACDRRIWTTPNAQLRVPTLCLAALIPHRWFYTLWRGGLKPAKGGS</sequence>
<evidence type="ECO:0000313" key="1">
    <source>
        <dbReference type="EMBL" id="SUZ32377.1"/>
    </source>
</evidence>
<protein>
    <submittedName>
        <fullName evidence="1">Uncharacterized protein</fullName>
    </submittedName>
</protein>
<organism evidence="1 2">
    <name type="scientific">Roseinatronobacter ekhonensis</name>
    <dbReference type="NCBI Taxonomy" id="254356"/>
    <lineage>
        <taxon>Bacteria</taxon>
        <taxon>Pseudomonadati</taxon>
        <taxon>Pseudomonadota</taxon>
        <taxon>Alphaproteobacteria</taxon>
        <taxon>Rhodobacterales</taxon>
        <taxon>Paracoccaceae</taxon>
        <taxon>Roseinatronobacter</taxon>
    </lineage>
</organism>
<gene>
    <name evidence="1" type="ORF">ROE7235_02133</name>
</gene>
<evidence type="ECO:0000313" key="2">
    <source>
        <dbReference type="Proteomes" id="UP000272908"/>
    </source>
</evidence>
<proteinExistence type="predicted"/>
<accession>A0A3B0MMX3</accession>
<keyword evidence="2" id="KW-1185">Reference proteome</keyword>
<dbReference type="EMBL" id="UIHC01000019">
    <property type="protein sequence ID" value="SUZ32377.1"/>
    <property type="molecule type" value="Genomic_DNA"/>
</dbReference>